<keyword evidence="6" id="KW-1185">Reference proteome</keyword>
<evidence type="ECO:0000256" key="1">
    <source>
        <dbReference type="ARBA" id="ARBA00023157"/>
    </source>
</evidence>
<feature type="compositionally biased region" description="Basic and acidic residues" evidence="2">
    <location>
        <begin position="423"/>
        <end position="438"/>
    </location>
</feature>
<dbReference type="STRING" id="6832.A0A553N9Q3"/>
<feature type="compositionally biased region" description="Acidic residues" evidence="2">
    <location>
        <begin position="205"/>
        <end position="226"/>
    </location>
</feature>
<feature type="compositionally biased region" description="Polar residues" evidence="2">
    <location>
        <begin position="115"/>
        <end position="140"/>
    </location>
</feature>
<feature type="region of interest" description="Disordered" evidence="2">
    <location>
        <begin position="181"/>
        <end position="241"/>
    </location>
</feature>
<organism evidence="5 6">
    <name type="scientific">Tigriopus californicus</name>
    <name type="common">Marine copepod</name>
    <dbReference type="NCBI Taxonomy" id="6832"/>
    <lineage>
        <taxon>Eukaryota</taxon>
        <taxon>Metazoa</taxon>
        <taxon>Ecdysozoa</taxon>
        <taxon>Arthropoda</taxon>
        <taxon>Crustacea</taxon>
        <taxon>Multicrustacea</taxon>
        <taxon>Hexanauplia</taxon>
        <taxon>Copepoda</taxon>
        <taxon>Harpacticoida</taxon>
        <taxon>Harpacticidae</taxon>
        <taxon>Tigriopus</taxon>
    </lineage>
</organism>
<sequence length="444" mass="49679">MRSGVLILVLGQALAIYGAHHIRTGTASIEDFQSFFSSDVEPKGQNQASRQTAPQDTSSNSNSAPVTDSTNRNTKSNSFGSQGNGNDNSRGSPVNRNTEPFRPQANRNIDKSFEFPSNRNDNVFRSQENRQDNSFGSQGNRNEDSGFGRTDDDFYWQQLGGLEEFDSNVFYNWDNFGQGSSSGKAGNNPSLQRPNSGFVSGGTSEEFDDDDDEEIEDEEEQDEEDGEGHAQDVEQRPSKGQSWKKARDFCLNRCMDLAAIESPKEDDFIASHLERAKYVEGAWIGARLCFSEPDCPKNSHWYWVSSKKKLPQTGSWSRTGGLGDPQPDNLCQYYGGPKEECGAMLNNWFRDGVRWHDLACAQRLGFVCEVKVTSSASKSSRQNGSIGTGRQERSQGRGSRRTTPRQEIRNGRNNRNRYGAGRDNQRSRNDGRGNDSARNRYNKR</sequence>
<dbReference type="Gene3D" id="3.10.100.10">
    <property type="entry name" value="Mannose-Binding Protein A, subunit A"/>
    <property type="match status" value="1"/>
</dbReference>
<dbReference type="Pfam" id="PF00059">
    <property type="entry name" value="Lectin_C"/>
    <property type="match status" value="1"/>
</dbReference>
<dbReference type="PROSITE" id="PS50041">
    <property type="entry name" value="C_TYPE_LECTIN_2"/>
    <property type="match status" value="1"/>
</dbReference>
<evidence type="ECO:0000256" key="2">
    <source>
        <dbReference type="SAM" id="MobiDB-lite"/>
    </source>
</evidence>
<dbReference type="PROSITE" id="PS00615">
    <property type="entry name" value="C_TYPE_LECTIN_1"/>
    <property type="match status" value="1"/>
</dbReference>
<name>A0A553N9Q3_TIGCA</name>
<dbReference type="CDD" id="cd00037">
    <property type="entry name" value="CLECT"/>
    <property type="match status" value="1"/>
</dbReference>
<dbReference type="PANTHER" id="PTHR21407:SF3">
    <property type="entry name" value="LD12305P"/>
    <property type="match status" value="1"/>
</dbReference>
<feature type="signal peptide" evidence="3">
    <location>
        <begin position="1"/>
        <end position="15"/>
    </location>
</feature>
<feature type="domain" description="C-type lectin" evidence="4">
    <location>
        <begin position="241"/>
        <end position="369"/>
    </location>
</feature>
<dbReference type="InterPro" id="IPR016187">
    <property type="entry name" value="CTDL_fold"/>
</dbReference>
<accession>A0A553N9Q3</accession>
<keyword evidence="3" id="KW-0732">Signal</keyword>
<feature type="chain" id="PRO_5022052124" description="C-type lectin domain-containing protein" evidence="3">
    <location>
        <begin position="16"/>
        <end position="444"/>
    </location>
</feature>
<dbReference type="InterPro" id="IPR016186">
    <property type="entry name" value="C-type_lectin-like/link_sf"/>
</dbReference>
<dbReference type="SUPFAM" id="SSF56436">
    <property type="entry name" value="C-type lectin-like"/>
    <property type="match status" value="1"/>
</dbReference>
<proteinExistence type="predicted"/>
<feature type="region of interest" description="Disordered" evidence="2">
    <location>
        <begin position="39"/>
        <end position="149"/>
    </location>
</feature>
<gene>
    <name evidence="5" type="ORF">TCAL_03684</name>
</gene>
<dbReference type="AlphaFoldDB" id="A0A553N9Q3"/>
<dbReference type="Proteomes" id="UP000318571">
    <property type="component" value="Chromosome 8"/>
</dbReference>
<evidence type="ECO:0000313" key="5">
    <source>
        <dbReference type="EMBL" id="TRY62170.1"/>
    </source>
</evidence>
<dbReference type="PANTHER" id="PTHR21407">
    <property type="entry name" value="RE43931P-RELATED"/>
    <property type="match status" value="1"/>
</dbReference>
<dbReference type="InterPro" id="IPR018378">
    <property type="entry name" value="C-type_lectin_CS"/>
</dbReference>
<dbReference type="InterPro" id="IPR001304">
    <property type="entry name" value="C-type_lectin-like"/>
</dbReference>
<feature type="compositionally biased region" description="Basic and acidic residues" evidence="2">
    <location>
        <begin position="227"/>
        <end position="237"/>
    </location>
</feature>
<dbReference type="EMBL" id="VCGU01000459">
    <property type="protein sequence ID" value="TRY62170.1"/>
    <property type="molecule type" value="Genomic_DNA"/>
</dbReference>
<keyword evidence="1" id="KW-1015">Disulfide bond</keyword>
<feature type="region of interest" description="Disordered" evidence="2">
    <location>
        <begin position="377"/>
        <end position="444"/>
    </location>
</feature>
<comment type="caution">
    <text evidence="5">The sequence shown here is derived from an EMBL/GenBank/DDBJ whole genome shotgun (WGS) entry which is preliminary data.</text>
</comment>
<feature type="compositionally biased region" description="Polar residues" evidence="2">
    <location>
        <begin position="44"/>
        <end position="98"/>
    </location>
</feature>
<evidence type="ECO:0000313" key="6">
    <source>
        <dbReference type="Proteomes" id="UP000318571"/>
    </source>
</evidence>
<evidence type="ECO:0000256" key="3">
    <source>
        <dbReference type="SAM" id="SignalP"/>
    </source>
</evidence>
<dbReference type="SMART" id="SM00034">
    <property type="entry name" value="CLECT"/>
    <property type="match status" value="1"/>
</dbReference>
<reference evidence="5 6" key="1">
    <citation type="journal article" date="2018" name="Nat. Ecol. Evol.">
        <title>Genomic signatures of mitonuclear coevolution across populations of Tigriopus californicus.</title>
        <authorList>
            <person name="Barreto F.S."/>
            <person name="Watson E.T."/>
            <person name="Lima T.G."/>
            <person name="Willett C.S."/>
            <person name="Edmands S."/>
            <person name="Li W."/>
            <person name="Burton R.S."/>
        </authorList>
    </citation>
    <scope>NUCLEOTIDE SEQUENCE [LARGE SCALE GENOMIC DNA]</scope>
    <source>
        <strain evidence="5 6">San Diego</strain>
    </source>
</reference>
<protein>
    <recommendedName>
        <fullName evidence="4">C-type lectin domain-containing protein</fullName>
    </recommendedName>
</protein>
<feature type="compositionally biased region" description="Polar residues" evidence="2">
    <location>
        <begin position="181"/>
        <end position="203"/>
    </location>
</feature>
<feature type="compositionally biased region" description="Low complexity" evidence="2">
    <location>
        <begin position="411"/>
        <end position="422"/>
    </location>
</feature>
<evidence type="ECO:0000259" key="4">
    <source>
        <dbReference type="PROSITE" id="PS50041"/>
    </source>
</evidence>